<reference evidence="9" key="1">
    <citation type="journal article" date="2017" name="Genome Announc.">
        <title>Draft Genome Sequence of Terrimicrobium sacchariphilum NM-5T, a Facultative Anaerobic Soil Bacterium of the Class Spartobacteria.</title>
        <authorList>
            <person name="Qiu Y.L."/>
            <person name="Tourlousse D.M."/>
            <person name="Matsuura N."/>
            <person name="Ohashi A."/>
            <person name="Sekiguchi Y."/>
        </authorList>
    </citation>
    <scope>NUCLEOTIDE SEQUENCE [LARGE SCALE GENOMIC DNA]</scope>
    <source>
        <strain evidence="9">NM-5</strain>
    </source>
</reference>
<dbReference type="AlphaFoldDB" id="A0A146G396"/>
<accession>A0A146G396</accession>
<dbReference type="SUPFAM" id="SSF53822">
    <property type="entry name" value="Periplasmic binding protein-like I"/>
    <property type="match status" value="1"/>
</dbReference>
<feature type="signal peptide" evidence="6">
    <location>
        <begin position="1"/>
        <end position="20"/>
    </location>
</feature>
<dbReference type="PANTHER" id="PTHR30483">
    <property type="entry name" value="LEUCINE-SPECIFIC-BINDING PROTEIN"/>
    <property type="match status" value="1"/>
</dbReference>
<sequence length="397" mass="41839">MNSLRVLTCGILLSAGLAFLGGCGKKAPEQPAPAAEATPPPVSEDPSATRIGLILPLSGAQASFGTDAIKGAQLAESEINAEGGVLGHPIKLIVRDSQSDTEATLKAVNDLAEKENAVALIGEIASDRTLAAAPVAQKLGIPLITPGATHAGVTAAGDYIFRVCYTDAAQAVAMAKFARSIDVTKAAILYDQANPYSSDLAAIFKKDFTEHGGQIVAEATYQSGESNFSAQLQQIKAAAPEIIFLPSYYREAAMAIIEARQLGIEAPFLGTDGWDSSEFLRVGGKAADNSYFTSHFSAESRDPAVVDFVKRYTAKYNASPAPLAALGYDSVYLVVDALKRAGSDDPEPLKNALAGTQDFPGVTGKITFDEKHNPSKPAFVLRVQDGKFNYIETVQPR</sequence>
<dbReference type="EMBL" id="BDCO01000001">
    <property type="protein sequence ID" value="GAT31527.1"/>
    <property type="molecule type" value="Genomic_DNA"/>
</dbReference>
<organism evidence="8 9">
    <name type="scientific">Terrimicrobium sacchariphilum</name>
    <dbReference type="NCBI Taxonomy" id="690879"/>
    <lineage>
        <taxon>Bacteria</taxon>
        <taxon>Pseudomonadati</taxon>
        <taxon>Verrucomicrobiota</taxon>
        <taxon>Terrimicrobiia</taxon>
        <taxon>Terrimicrobiales</taxon>
        <taxon>Terrimicrobiaceae</taxon>
        <taxon>Terrimicrobium</taxon>
    </lineage>
</organism>
<dbReference type="Pfam" id="PF13458">
    <property type="entry name" value="Peripla_BP_6"/>
    <property type="match status" value="1"/>
</dbReference>
<evidence type="ECO:0000256" key="2">
    <source>
        <dbReference type="ARBA" id="ARBA00022448"/>
    </source>
</evidence>
<feature type="domain" description="Leucine-binding protein" evidence="7">
    <location>
        <begin position="50"/>
        <end position="386"/>
    </location>
</feature>
<feature type="region of interest" description="Disordered" evidence="5">
    <location>
        <begin position="28"/>
        <end position="48"/>
    </location>
</feature>
<dbReference type="InterPro" id="IPR028081">
    <property type="entry name" value="Leu-bd"/>
</dbReference>
<dbReference type="PRINTS" id="PR00337">
    <property type="entry name" value="LEUILEVALBP"/>
</dbReference>
<dbReference type="OrthoDB" id="9783240at2"/>
<dbReference type="InterPro" id="IPR000709">
    <property type="entry name" value="Leu_Ile_Val-bd"/>
</dbReference>
<dbReference type="CDD" id="cd06347">
    <property type="entry name" value="PBP1_ABC_LivK_ligand_binding-like"/>
    <property type="match status" value="1"/>
</dbReference>
<dbReference type="InterPro" id="IPR028082">
    <property type="entry name" value="Peripla_BP_I"/>
</dbReference>
<evidence type="ECO:0000256" key="3">
    <source>
        <dbReference type="ARBA" id="ARBA00022729"/>
    </source>
</evidence>
<evidence type="ECO:0000313" key="9">
    <source>
        <dbReference type="Proteomes" id="UP000076023"/>
    </source>
</evidence>
<dbReference type="PANTHER" id="PTHR30483:SF6">
    <property type="entry name" value="PERIPLASMIC BINDING PROTEIN OF ABC TRANSPORTER FOR NATURAL AMINO ACIDS"/>
    <property type="match status" value="1"/>
</dbReference>
<dbReference type="Proteomes" id="UP000076023">
    <property type="component" value="Unassembled WGS sequence"/>
</dbReference>
<dbReference type="InParanoid" id="A0A146G396"/>
<dbReference type="Gene3D" id="3.40.50.2300">
    <property type="match status" value="2"/>
</dbReference>
<protein>
    <submittedName>
        <fullName evidence="8">Branched-chain amino acid transport system substrate-binding protein</fullName>
    </submittedName>
</protein>
<evidence type="ECO:0000256" key="6">
    <source>
        <dbReference type="SAM" id="SignalP"/>
    </source>
</evidence>
<dbReference type="FunCoup" id="A0A146G396">
    <property type="interactions" value="262"/>
</dbReference>
<keyword evidence="3 6" id="KW-0732">Signal</keyword>
<evidence type="ECO:0000256" key="5">
    <source>
        <dbReference type="SAM" id="MobiDB-lite"/>
    </source>
</evidence>
<feature type="chain" id="PRO_5007524329" evidence="6">
    <location>
        <begin position="21"/>
        <end position="397"/>
    </location>
</feature>
<dbReference type="PROSITE" id="PS51257">
    <property type="entry name" value="PROKAR_LIPOPROTEIN"/>
    <property type="match status" value="1"/>
</dbReference>
<proteinExistence type="inferred from homology"/>
<evidence type="ECO:0000259" key="7">
    <source>
        <dbReference type="Pfam" id="PF13458"/>
    </source>
</evidence>
<evidence type="ECO:0000256" key="1">
    <source>
        <dbReference type="ARBA" id="ARBA00010062"/>
    </source>
</evidence>
<evidence type="ECO:0000313" key="8">
    <source>
        <dbReference type="EMBL" id="GAT31527.1"/>
    </source>
</evidence>
<dbReference type="InterPro" id="IPR051010">
    <property type="entry name" value="BCAA_transport"/>
</dbReference>
<name>A0A146G396_TERSA</name>
<dbReference type="RefSeq" id="WP_084400078.1">
    <property type="nucleotide sequence ID" value="NZ_BDCO01000001.1"/>
</dbReference>
<gene>
    <name evidence="8" type="ORF">TSACC_176</name>
</gene>
<dbReference type="GO" id="GO:0006865">
    <property type="term" value="P:amino acid transport"/>
    <property type="evidence" value="ECO:0007669"/>
    <property type="project" value="UniProtKB-KW"/>
</dbReference>
<evidence type="ECO:0000256" key="4">
    <source>
        <dbReference type="ARBA" id="ARBA00022970"/>
    </source>
</evidence>
<keyword evidence="9" id="KW-1185">Reference proteome</keyword>
<comment type="caution">
    <text evidence="8">The sequence shown here is derived from an EMBL/GenBank/DDBJ whole genome shotgun (WGS) entry which is preliminary data.</text>
</comment>
<keyword evidence="4" id="KW-0029">Amino-acid transport</keyword>
<comment type="similarity">
    <text evidence="1">Belongs to the leucine-binding protein family.</text>
</comment>
<keyword evidence="2" id="KW-0813">Transport</keyword>
<dbReference type="STRING" id="690879.TSACC_176"/>